<dbReference type="EMBL" id="JAVRBK010000003">
    <property type="protein sequence ID" value="KAK5647043.1"/>
    <property type="molecule type" value="Genomic_DNA"/>
</dbReference>
<organism evidence="5 6">
    <name type="scientific">Pyrocoelia pectoralis</name>
    <dbReference type="NCBI Taxonomy" id="417401"/>
    <lineage>
        <taxon>Eukaryota</taxon>
        <taxon>Metazoa</taxon>
        <taxon>Ecdysozoa</taxon>
        <taxon>Arthropoda</taxon>
        <taxon>Hexapoda</taxon>
        <taxon>Insecta</taxon>
        <taxon>Pterygota</taxon>
        <taxon>Neoptera</taxon>
        <taxon>Endopterygota</taxon>
        <taxon>Coleoptera</taxon>
        <taxon>Polyphaga</taxon>
        <taxon>Elateriformia</taxon>
        <taxon>Elateroidea</taxon>
        <taxon>Lampyridae</taxon>
        <taxon>Lampyrinae</taxon>
        <taxon>Pyrocoelia</taxon>
    </lineage>
</organism>
<dbReference type="InterPro" id="IPR000182">
    <property type="entry name" value="GNAT_dom"/>
</dbReference>
<dbReference type="InterPro" id="IPR016181">
    <property type="entry name" value="Acyl_CoA_acyltransferase"/>
</dbReference>
<feature type="domain" description="N-acetyltransferase" evidence="4">
    <location>
        <begin position="1"/>
        <end position="148"/>
    </location>
</feature>
<evidence type="ECO:0000256" key="2">
    <source>
        <dbReference type="ARBA" id="ARBA00022679"/>
    </source>
</evidence>
<dbReference type="InterPro" id="IPR051016">
    <property type="entry name" value="Diverse_Substrate_AcTransf"/>
</dbReference>
<dbReference type="CDD" id="cd04301">
    <property type="entry name" value="NAT_SF"/>
    <property type="match status" value="1"/>
</dbReference>
<dbReference type="AlphaFoldDB" id="A0AAN7VL49"/>
<keyword evidence="6" id="KW-1185">Reference proteome</keyword>
<protein>
    <recommendedName>
        <fullName evidence="4">N-acetyltransferase domain-containing protein</fullName>
    </recommendedName>
</protein>
<comment type="similarity">
    <text evidence="1">Belongs to the acetyltransferase family.</text>
</comment>
<keyword evidence="2" id="KW-0808">Transferase</keyword>
<proteinExistence type="inferred from homology"/>
<dbReference type="PROSITE" id="PS51186">
    <property type="entry name" value="GNAT"/>
    <property type="match status" value="1"/>
</dbReference>
<reference evidence="5 6" key="1">
    <citation type="journal article" date="2024" name="Insects">
        <title>An Improved Chromosome-Level Genome Assembly of the Firefly Pyrocoelia pectoralis.</title>
        <authorList>
            <person name="Fu X."/>
            <person name="Meyer-Rochow V.B."/>
            <person name="Ballantyne L."/>
            <person name="Zhu X."/>
        </authorList>
    </citation>
    <scope>NUCLEOTIDE SEQUENCE [LARGE SCALE GENOMIC DNA]</scope>
    <source>
        <strain evidence="5">XCY_ONT2</strain>
    </source>
</reference>
<name>A0AAN7VL49_9COLE</name>
<evidence type="ECO:0000313" key="6">
    <source>
        <dbReference type="Proteomes" id="UP001329430"/>
    </source>
</evidence>
<evidence type="ECO:0000313" key="5">
    <source>
        <dbReference type="EMBL" id="KAK5647043.1"/>
    </source>
</evidence>
<dbReference type="PANTHER" id="PTHR10545">
    <property type="entry name" value="DIAMINE N-ACETYLTRANSFERASE"/>
    <property type="match status" value="1"/>
</dbReference>
<evidence type="ECO:0000256" key="3">
    <source>
        <dbReference type="ARBA" id="ARBA00023315"/>
    </source>
</evidence>
<dbReference type="SUPFAM" id="SSF55729">
    <property type="entry name" value="Acyl-CoA N-acyltransferases (Nat)"/>
    <property type="match status" value="1"/>
</dbReference>
<dbReference type="Gene3D" id="3.40.630.30">
    <property type="match status" value="1"/>
</dbReference>
<dbReference type="PANTHER" id="PTHR10545:SF29">
    <property type="entry name" value="GH14572P-RELATED"/>
    <property type="match status" value="1"/>
</dbReference>
<keyword evidence="3" id="KW-0012">Acyltransferase</keyword>
<evidence type="ECO:0000256" key="1">
    <source>
        <dbReference type="ARBA" id="ARBA00008694"/>
    </source>
</evidence>
<gene>
    <name evidence="5" type="ORF">RI129_005507</name>
</gene>
<comment type="caution">
    <text evidence="5">The sequence shown here is derived from an EMBL/GenBank/DDBJ whole genome shotgun (WGS) entry which is preliminary data.</text>
</comment>
<dbReference type="FunFam" id="3.40.630.30:FF:000064">
    <property type="entry name" value="GNAT family acetyltransferase"/>
    <property type="match status" value="1"/>
</dbReference>
<dbReference type="GO" id="GO:0008080">
    <property type="term" value="F:N-acetyltransferase activity"/>
    <property type="evidence" value="ECO:0007669"/>
    <property type="project" value="TreeGrafter"/>
</dbReference>
<accession>A0AAN7VL49</accession>
<dbReference type="Pfam" id="PF00583">
    <property type="entry name" value="Acetyltransf_1"/>
    <property type="match status" value="1"/>
</dbReference>
<dbReference type="Proteomes" id="UP001329430">
    <property type="component" value="Chromosome 3"/>
</dbReference>
<evidence type="ECO:0000259" key="4">
    <source>
        <dbReference type="PROSITE" id="PS51186"/>
    </source>
</evidence>
<sequence length="148" mass="17026">MYQVCNLIKSLAVYEKCEQECIMTPEVLIKDGFDTSNPPFGIFVADLLGQIVGYTFYYHAYRTNTGKFIHLNDLFVDSLYRDQGIGKKLVQRAAKLANETTNKRLELHCLKWNPALEFYKKIGFINLSETDGWNRLVLNGNALNKHVE</sequence>